<sequence>MGNREKLLDGALQCLLEKGYAGTTARDIASAAGVSLAAINYHFRTTDALLDAALRRALDQWGDELQRALTGGPDLEDQQERFVAIWDRVIASIAENRSLWTMQFEVVTHLGRQAAPESPWGAAQVEAEGALAALFHGIDPAAEPEVARTVGGLYQALLAGVVVQHLVAPQRAMSGRDLAFALRTLCERLSATST</sequence>
<reference evidence="5" key="1">
    <citation type="journal article" date="2019" name="Int. J. Syst. Evol. Microbiol.">
        <title>The Global Catalogue of Microorganisms (GCM) 10K type strain sequencing project: providing services to taxonomists for standard genome sequencing and annotation.</title>
        <authorList>
            <consortium name="The Broad Institute Genomics Platform"/>
            <consortium name="The Broad Institute Genome Sequencing Center for Infectious Disease"/>
            <person name="Wu L."/>
            <person name="Ma J."/>
        </authorList>
    </citation>
    <scope>NUCLEOTIDE SEQUENCE [LARGE SCALE GENOMIC DNA]</scope>
    <source>
        <strain evidence="5">JCM 17441</strain>
    </source>
</reference>
<dbReference type="InterPro" id="IPR050109">
    <property type="entry name" value="HTH-type_TetR-like_transc_reg"/>
</dbReference>
<evidence type="ECO:0000256" key="2">
    <source>
        <dbReference type="PROSITE-ProRule" id="PRU00335"/>
    </source>
</evidence>
<feature type="domain" description="HTH tetR-type" evidence="3">
    <location>
        <begin position="1"/>
        <end position="61"/>
    </location>
</feature>
<feature type="DNA-binding region" description="H-T-H motif" evidence="2">
    <location>
        <begin position="24"/>
        <end position="43"/>
    </location>
</feature>
<dbReference type="Pfam" id="PF00440">
    <property type="entry name" value="TetR_N"/>
    <property type="match status" value="1"/>
</dbReference>
<dbReference type="PANTHER" id="PTHR30055:SF219">
    <property type="entry name" value="TRANSCRIPTIONAL REGULATORY PROTEIN"/>
    <property type="match status" value="1"/>
</dbReference>
<dbReference type="PRINTS" id="PR00455">
    <property type="entry name" value="HTHTETR"/>
</dbReference>
<name>A0ABP8D1R0_9ACTN</name>
<keyword evidence="1 2" id="KW-0238">DNA-binding</keyword>
<dbReference type="PROSITE" id="PS50977">
    <property type="entry name" value="HTH_TETR_2"/>
    <property type="match status" value="1"/>
</dbReference>
<dbReference type="InterPro" id="IPR001647">
    <property type="entry name" value="HTH_TetR"/>
</dbReference>
<dbReference type="SUPFAM" id="SSF46689">
    <property type="entry name" value="Homeodomain-like"/>
    <property type="match status" value="1"/>
</dbReference>
<dbReference type="Proteomes" id="UP001500620">
    <property type="component" value="Unassembled WGS sequence"/>
</dbReference>
<dbReference type="PANTHER" id="PTHR30055">
    <property type="entry name" value="HTH-TYPE TRANSCRIPTIONAL REGULATOR RUTR"/>
    <property type="match status" value="1"/>
</dbReference>
<dbReference type="InterPro" id="IPR023772">
    <property type="entry name" value="DNA-bd_HTH_TetR-type_CS"/>
</dbReference>
<proteinExistence type="predicted"/>
<dbReference type="Gene3D" id="1.10.357.10">
    <property type="entry name" value="Tetracycline Repressor, domain 2"/>
    <property type="match status" value="1"/>
</dbReference>
<evidence type="ECO:0000259" key="3">
    <source>
        <dbReference type="PROSITE" id="PS50977"/>
    </source>
</evidence>
<dbReference type="EMBL" id="BAABAT010000003">
    <property type="protein sequence ID" value="GAA4246093.1"/>
    <property type="molecule type" value="Genomic_DNA"/>
</dbReference>
<dbReference type="RefSeq" id="WP_345122853.1">
    <property type="nucleotide sequence ID" value="NZ_BAABAT010000003.1"/>
</dbReference>
<comment type="caution">
    <text evidence="4">The sequence shown here is derived from an EMBL/GenBank/DDBJ whole genome shotgun (WGS) entry which is preliminary data.</text>
</comment>
<evidence type="ECO:0000313" key="5">
    <source>
        <dbReference type="Proteomes" id="UP001500620"/>
    </source>
</evidence>
<protein>
    <submittedName>
        <fullName evidence="4">TetR/AcrR family transcriptional regulator</fullName>
    </submittedName>
</protein>
<dbReference type="PROSITE" id="PS01081">
    <property type="entry name" value="HTH_TETR_1"/>
    <property type="match status" value="1"/>
</dbReference>
<evidence type="ECO:0000256" key="1">
    <source>
        <dbReference type="ARBA" id="ARBA00023125"/>
    </source>
</evidence>
<keyword evidence="5" id="KW-1185">Reference proteome</keyword>
<accession>A0ABP8D1R0</accession>
<organism evidence="4 5">
    <name type="scientific">Dactylosporangium darangshiense</name>
    <dbReference type="NCBI Taxonomy" id="579108"/>
    <lineage>
        <taxon>Bacteria</taxon>
        <taxon>Bacillati</taxon>
        <taxon>Actinomycetota</taxon>
        <taxon>Actinomycetes</taxon>
        <taxon>Micromonosporales</taxon>
        <taxon>Micromonosporaceae</taxon>
        <taxon>Dactylosporangium</taxon>
    </lineage>
</organism>
<gene>
    <name evidence="4" type="ORF">GCM10022255_016000</name>
</gene>
<evidence type="ECO:0000313" key="4">
    <source>
        <dbReference type="EMBL" id="GAA4246093.1"/>
    </source>
</evidence>
<dbReference type="InterPro" id="IPR009057">
    <property type="entry name" value="Homeodomain-like_sf"/>
</dbReference>